<comment type="caution">
    <text evidence="4">The sequence shown here is derived from an EMBL/GenBank/DDBJ whole genome shotgun (WGS) entry which is preliminary data.</text>
</comment>
<dbReference type="Gene3D" id="1.20.140.40">
    <property type="entry name" value="Invertase/pectin methylesterase inhibitor family protein"/>
    <property type="match status" value="1"/>
</dbReference>
<evidence type="ECO:0000256" key="1">
    <source>
        <dbReference type="ARBA" id="ARBA00022729"/>
    </source>
</evidence>
<gene>
    <name evidence="4" type="ORF">Lalb_Chr11g0072061</name>
</gene>
<dbReference type="PANTHER" id="PTHR36710">
    <property type="entry name" value="PECTINESTERASE INHIBITOR-LIKE"/>
    <property type="match status" value="1"/>
</dbReference>
<organism evidence="4 5">
    <name type="scientific">Lupinus albus</name>
    <name type="common">White lupine</name>
    <name type="synonym">Lupinus termis</name>
    <dbReference type="NCBI Taxonomy" id="3870"/>
    <lineage>
        <taxon>Eukaryota</taxon>
        <taxon>Viridiplantae</taxon>
        <taxon>Streptophyta</taxon>
        <taxon>Embryophyta</taxon>
        <taxon>Tracheophyta</taxon>
        <taxon>Spermatophyta</taxon>
        <taxon>Magnoliopsida</taxon>
        <taxon>eudicotyledons</taxon>
        <taxon>Gunneridae</taxon>
        <taxon>Pentapetalae</taxon>
        <taxon>rosids</taxon>
        <taxon>fabids</taxon>
        <taxon>Fabales</taxon>
        <taxon>Fabaceae</taxon>
        <taxon>Papilionoideae</taxon>
        <taxon>50 kb inversion clade</taxon>
        <taxon>genistoids sensu lato</taxon>
        <taxon>core genistoids</taxon>
        <taxon>Genisteae</taxon>
        <taxon>Lupinus</taxon>
    </lineage>
</organism>
<comment type="similarity">
    <text evidence="3">Belongs to the PMEI family.</text>
</comment>
<dbReference type="Pfam" id="PF04043">
    <property type="entry name" value="PMEI"/>
    <property type="match status" value="1"/>
</dbReference>
<keyword evidence="1" id="KW-0732">Signal</keyword>
<dbReference type="InterPro" id="IPR052421">
    <property type="entry name" value="PCW_Enzyme_Inhibitor"/>
</dbReference>
<dbReference type="OrthoDB" id="1918674at2759"/>
<protein>
    <submittedName>
        <fullName evidence="4">Putative pectinesterase inhibitor domain-containing protein</fullName>
    </submittedName>
</protein>
<dbReference type="SUPFAM" id="SSF101148">
    <property type="entry name" value="Plant invertase/pectin methylesterase inhibitor"/>
    <property type="match status" value="1"/>
</dbReference>
<dbReference type="AlphaFoldDB" id="A0A6A5P6J2"/>
<name>A0A6A5P6J2_LUPAL</name>
<dbReference type="GO" id="GO:0004857">
    <property type="term" value="F:enzyme inhibitor activity"/>
    <property type="evidence" value="ECO:0007669"/>
    <property type="project" value="InterPro"/>
</dbReference>
<dbReference type="NCBIfam" id="TIGR01614">
    <property type="entry name" value="PME_inhib"/>
    <property type="match status" value="1"/>
</dbReference>
<evidence type="ECO:0000313" key="4">
    <source>
        <dbReference type="EMBL" id="KAE9604455.1"/>
    </source>
</evidence>
<keyword evidence="5" id="KW-1185">Reference proteome</keyword>
<dbReference type="InterPro" id="IPR006501">
    <property type="entry name" value="Pectinesterase_inhib_dom"/>
</dbReference>
<dbReference type="EMBL" id="WOCE01000011">
    <property type="protein sequence ID" value="KAE9604455.1"/>
    <property type="molecule type" value="Genomic_DNA"/>
</dbReference>
<evidence type="ECO:0000256" key="3">
    <source>
        <dbReference type="ARBA" id="ARBA00038471"/>
    </source>
</evidence>
<dbReference type="InterPro" id="IPR035513">
    <property type="entry name" value="Invertase/methylesterase_inhib"/>
</dbReference>
<reference evidence="5" key="1">
    <citation type="journal article" date="2020" name="Nat. Commun.">
        <title>Genome sequence of the cluster root forming white lupin.</title>
        <authorList>
            <person name="Hufnagel B."/>
            <person name="Marques A."/>
            <person name="Soriano A."/>
            <person name="Marques L."/>
            <person name="Divol F."/>
            <person name="Doumas P."/>
            <person name="Sallet E."/>
            <person name="Mancinotti D."/>
            <person name="Carrere S."/>
            <person name="Marande W."/>
            <person name="Arribat S."/>
            <person name="Keller J."/>
            <person name="Huneau C."/>
            <person name="Blein T."/>
            <person name="Aime D."/>
            <person name="Laguerre M."/>
            <person name="Taylor J."/>
            <person name="Schubert V."/>
            <person name="Nelson M."/>
            <person name="Geu-Flores F."/>
            <person name="Crespi M."/>
            <person name="Gallardo-Guerrero K."/>
            <person name="Delaux P.-M."/>
            <person name="Salse J."/>
            <person name="Berges H."/>
            <person name="Guyot R."/>
            <person name="Gouzy J."/>
            <person name="Peret B."/>
        </authorList>
    </citation>
    <scope>NUCLEOTIDE SEQUENCE [LARGE SCALE GENOMIC DNA]</scope>
    <source>
        <strain evidence="5">cv. Amiga</strain>
    </source>
</reference>
<sequence>MKTLNSLTLIFFLQAMLFIFMITIPSSHSITFHPNNNNDLIENICSTAPYYDICIRILTSGSPTADIWGLSVLMVNDMEAKAKEALAKINELQRSGTGSKTSLDSCLKEYNAILEDDIPKAREALQKRDAKISEGALNDVVNEATKCETDFPGYLTEQNTVMHDVAADTIHIFKLLHS</sequence>
<keyword evidence="2" id="KW-1015">Disulfide bond</keyword>
<proteinExistence type="inferred from homology"/>
<evidence type="ECO:0000256" key="2">
    <source>
        <dbReference type="ARBA" id="ARBA00023157"/>
    </source>
</evidence>
<evidence type="ECO:0000313" key="5">
    <source>
        <dbReference type="Proteomes" id="UP000447434"/>
    </source>
</evidence>
<dbReference type="PANTHER" id="PTHR36710:SF13">
    <property type="entry name" value="PUTATIVE-RELATED"/>
    <property type="match status" value="1"/>
</dbReference>
<accession>A0A6A5P6J2</accession>
<dbReference type="SMART" id="SM00856">
    <property type="entry name" value="PMEI"/>
    <property type="match status" value="1"/>
</dbReference>
<dbReference type="Proteomes" id="UP000447434">
    <property type="component" value="Chromosome 11"/>
</dbReference>